<dbReference type="Gene3D" id="3.40.50.300">
    <property type="entry name" value="P-loop containing nucleotide triphosphate hydrolases"/>
    <property type="match status" value="1"/>
</dbReference>
<evidence type="ECO:0000313" key="3">
    <source>
        <dbReference type="Proteomes" id="UP000286235"/>
    </source>
</evidence>
<sequence>MKMKVTVFNARHSLRLSIGQRVKLVHDPASKGAAYDPKVIAVWDEAMTEQLGVVGNKYGATVIKGTMNNEALYNEMVARGLQDTKGYMTIDGVVTEEGTVTFRDGSTRTAYVLEVTLPNPQNRQAGMLMEFVLHVRGSIKEYRGKTTVLRELQAGNKPDLWLKLKDGKLVTYLLSNGEEVLAGVVYEAEKGDMDKLRAYMEKLAERGASQIVEPVEASGNSYTIRCEIDQETFDGVLAGKVIRTFSEVKKEVINKGIVPEDRLEEIEKYLRKCDVEENLIKEIFDSYEPVPEEFQHRIIRQPKTKFFDTIGIVRKSIVYLNAGFFLRFEGGKGTGKNTLLETLAWVYQRPLFEFCMTEQTDKFDLFGSKTFETEVDENGRQVTKMSFDREALVQAMEVGGFFDLDEINAADDGPLFALQSILDDRRRVQIPGYGLVHIHPKFRIIATMNPLGYVGTKELPEAVNDRFVPVIFPDVPSIAKLLAHRVPEAKPEDIEICDKLFQSVMKLYQDGQLSERCITVRGYIAALKVADRLGIYEALLDNVANRINDLEYRATVASLVDDIAG</sequence>
<dbReference type="InterPro" id="IPR027417">
    <property type="entry name" value="P-loop_NTPase"/>
</dbReference>
<dbReference type="Proteomes" id="UP000286235">
    <property type="component" value="Unassembled WGS sequence"/>
</dbReference>
<dbReference type="SUPFAM" id="SSF52540">
    <property type="entry name" value="P-loop containing nucleoside triphosphate hydrolases"/>
    <property type="match status" value="1"/>
</dbReference>
<evidence type="ECO:0000259" key="1">
    <source>
        <dbReference type="Pfam" id="PF07728"/>
    </source>
</evidence>
<evidence type="ECO:0000313" key="2">
    <source>
        <dbReference type="EMBL" id="RKO61682.1"/>
    </source>
</evidence>
<dbReference type="InterPro" id="IPR050764">
    <property type="entry name" value="CbbQ/NirQ/NorQ/GpvN"/>
</dbReference>
<dbReference type="GO" id="GO:0016887">
    <property type="term" value="F:ATP hydrolysis activity"/>
    <property type="evidence" value="ECO:0007669"/>
    <property type="project" value="InterPro"/>
</dbReference>
<reference evidence="2 3" key="1">
    <citation type="submission" date="2013-12" db="EMBL/GenBank/DDBJ databases">
        <title>Genome and proteome characterization of Caldibacillus debilis GB1 derived from a cellulolytic aero-tolerant co-culture.</title>
        <authorList>
            <person name="Wushke S.T."/>
            <person name="Zhang X."/>
            <person name="Fristensky B."/>
            <person name="Wilkins J.A."/>
            <person name="Levin D.B."/>
            <person name="Sparling R."/>
        </authorList>
    </citation>
    <scope>NUCLEOTIDE SEQUENCE [LARGE SCALE GENOMIC DNA]</scope>
    <source>
        <strain evidence="2 3">GB1</strain>
    </source>
</reference>
<dbReference type="Pfam" id="PF07728">
    <property type="entry name" value="AAA_5"/>
    <property type="match status" value="1"/>
</dbReference>
<dbReference type="InterPro" id="IPR011704">
    <property type="entry name" value="ATPase_dyneun-rel_AAA"/>
</dbReference>
<dbReference type="RefSeq" id="WP_120669004.1">
    <property type="nucleotide sequence ID" value="NZ_AZRV01000035.1"/>
</dbReference>
<dbReference type="PANTHER" id="PTHR42759">
    <property type="entry name" value="MOXR FAMILY PROTEIN"/>
    <property type="match status" value="1"/>
</dbReference>
<dbReference type="AlphaFoldDB" id="A0A420VDD3"/>
<organism evidence="2 3">
    <name type="scientific">Caldibacillus debilis GB1</name>
    <dbReference type="NCBI Taxonomy" id="1339248"/>
    <lineage>
        <taxon>Bacteria</taxon>
        <taxon>Bacillati</taxon>
        <taxon>Bacillota</taxon>
        <taxon>Bacilli</taxon>
        <taxon>Bacillales</taxon>
        <taxon>Bacillaceae</taxon>
        <taxon>Caldibacillus</taxon>
    </lineage>
</organism>
<accession>A0A420VDD3</accession>
<keyword evidence="3" id="KW-1185">Reference proteome</keyword>
<feature type="domain" description="ATPase dynein-related AAA" evidence="1">
    <location>
        <begin position="329"/>
        <end position="467"/>
    </location>
</feature>
<dbReference type="GO" id="GO:0005524">
    <property type="term" value="F:ATP binding"/>
    <property type="evidence" value="ECO:0007669"/>
    <property type="project" value="InterPro"/>
</dbReference>
<protein>
    <submittedName>
        <fullName evidence="2">MoxR-like ATPase</fullName>
    </submittedName>
</protein>
<comment type="caution">
    <text evidence="2">The sequence shown here is derived from an EMBL/GenBank/DDBJ whole genome shotgun (WGS) entry which is preliminary data.</text>
</comment>
<name>A0A420VDD3_9BACI</name>
<proteinExistence type="predicted"/>
<dbReference type="PANTHER" id="PTHR42759:SF1">
    <property type="entry name" value="MAGNESIUM-CHELATASE SUBUNIT CHLD"/>
    <property type="match status" value="1"/>
</dbReference>
<gene>
    <name evidence="2" type="ORF">Cdeb_01153</name>
</gene>
<dbReference type="EMBL" id="AZRV01000035">
    <property type="protein sequence ID" value="RKO61682.1"/>
    <property type="molecule type" value="Genomic_DNA"/>
</dbReference>